<name>A0A8S3EC08_9BILA</name>
<dbReference type="AlphaFoldDB" id="A0A8S3EC08"/>
<evidence type="ECO:0000313" key="3">
    <source>
        <dbReference type="EMBL" id="CAF5071250.1"/>
    </source>
</evidence>
<dbReference type="Proteomes" id="UP000681720">
    <property type="component" value="Unassembled WGS sequence"/>
</dbReference>
<accession>A0A8S3EC08</accession>
<feature type="compositionally biased region" description="Basic and acidic residues" evidence="1">
    <location>
        <begin position="11"/>
        <end position="39"/>
    </location>
</feature>
<feature type="compositionally biased region" description="Polar residues" evidence="1">
    <location>
        <begin position="1"/>
        <end position="10"/>
    </location>
</feature>
<evidence type="ECO:0000313" key="4">
    <source>
        <dbReference type="Proteomes" id="UP000681720"/>
    </source>
</evidence>
<evidence type="ECO:0000256" key="1">
    <source>
        <dbReference type="SAM" id="MobiDB-lite"/>
    </source>
</evidence>
<gene>
    <name evidence="2" type="ORF">GIL414_LOCUS60625</name>
    <name evidence="3" type="ORF">GIL414_LOCUS61128</name>
</gene>
<dbReference type="EMBL" id="CAJOBJ010238925">
    <property type="protein sequence ID" value="CAF5071250.1"/>
    <property type="molecule type" value="Genomic_DNA"/>
</dbReference>
<sequence length="45" mass="5171">MSASRTMNSFEHTDRKVDNRKDSPNHNDEENVRKNRAEIVAEGAL</sequence>
<feature type="region of interest" description="Disordered" evidence="1">
    <location>
        <begin position="1"/>
        <end position="45"/>
    </location>
</feature>
<protein>
    <submittedName>
        <fullName evidence="3">Uncharacterized protein</fullName>
    </submittedName>
</protein>
<organism evidence="3 4">
    <name type="scientific">Rotaria magnacalcarata</name>
    <dbReference type="NCBI Taxonomy" id="392030"/>
    <lineage>
        <taxon>Eukaryota</taxon>
        <taxon>Metazoa</taxon>
        <taxon>Spiralia</taxon>
        <taxon>Gnathifera</taxon>
        <taxon>Rotifera</taxon>
        <taxon>Eurotatoria</taxon>
        <taxon>Bdelloidea</taxon>
        <taxon>Philodinida</taxon>
        <taxon>Philodinidae</taxon>
        <taxon>Rotaria</taxon>
    </lineage>
</organism>
<dbReference type="EMBL" id="CAJOBJ010234750">
    <property type="protein sequence ID" value="CAF5062636.1"/>
    <property type="molecule type" value="Genomic_DNA"/>
</dbReference>
<proteinExistence type="predicted"/>
<feature type="non-terminal residue" evidence="3">
    <location>
        <position position="1"/>
    </location>
</feature>
<evidence type="ECO:0000313" key="2">
    <source>
        <dbReference type="EMBL" id="CAF5062636.1"/>
    </source>
</evidence>
<comment type="caution">
    <text evidence="3">The sequence shown here is derived from an EMBL/GenBank/DDBJ whole genome shotgun (WGS) entry which is preliminary data.</text>
</comment>
<reference evidence="3" key="1">
    <citation type="submission" date="2021-02" db="EMBL/GenBank/DDBJ databases">
        <authorList>
            <person name="Nowell W R."/>
        </authorList>
    </citation>
    <scope>NUCLEOTIDE SEQUENCE</scope>
</reference>